<reference evidence="1" key="2">
    <citation type="journal article" date="2021" name="Microbiome">
        <title>Successional dynamics and alternative stable states in a saline activated sludge microbial community over 9 years.</title>
        <authorList>
            <person name="Wang Y."/>
            <person name="Ye J."/>
            <person name="Ju F."/>
            <person name="Liu L."/>
            <person name="Boyd J.A."/>
            <person name="Deng Y."/>
            <person name="Parks D.H."/>
            <person name="Jiang X."/>
            <person name="Yin X."/>
            <person name="Woodcroft B.J."/>
            <person name="Tyson G.W."/>
            <person name="Hugenholtz P."/>
            <person name="Polz M.F."/>
            <person name="Zhang T."/>
        </authorList>
    </citation>
    <scope>NUCLEOTIDE SEQUENCE</scope>
    <source>
        <strain evidence="1">HKST-UBA02</strain>
    </source>
</reference>
<proteinExistence type="predicted"/>
<comment type="caution">
    <text evidence="1">The sequence shown here is derived from an EMBL/GenBank/DDBJ whole genome shotgun (WGS) entry which is preliminary data.</text>
</comment>
<reference evidence="1" key="1">
    <citation type="submission" date="2020-04" db="EMBL/GenBank/DDBJ databases">
        <authorList>
            <person name="Zhang T."/>
        </authorList>
    </citation>
    <scope>NUCLEOTIDE SEQUENCE</scope>
    <source>
        <strain evidence="1">HKST-UBA02</strain>
    </source>
</reference>
<accession>A0A956SG04</accession>
<protein>
    <submittedName>
        <fullName evidence="1">Uncharacterized protein</fullName>
    </submittedName>
</protein>
<evidence type="ECO:0000313" key="1">
    <source>
        <dbReference type="EMBL" id="MCA9759322.1"/>
    </source>
</evidence>
<dbReference type="AlphaFoldDB" id="A0A956SG04"/>
<name>A0A956SG04_UNCEI</name>
<sequence length="73" mass="7921">MQFGRDSIKKCPGCGELFRIGTLLTGNTFGSVSWLDGFFIAPGMPDIPAVVRCSHCDAVFFHVDMKEMPAIPG</sequence>
<evidence type="ECO:0000313" key="2">
    <source>
        <dbReference type="Proteomes" id="UP000739538"/>
    </source>
</evidence>
<gene>
    <name evidence="1" type="ORF">KDA27_26250</name>
</gene>
<organism evidence="1 2">
    <name type="scientific">Eiseniibacteriota bacterium</name>
    <dbReference type="NCBI Taxonomy" id="2212470"/>
    <lineage>
        <taxon>Bacteria</taxon>
        <taxon>Candidatus Eiseniibacteriota</taxon>
    </lineage>
</organism>
<dbReference type="Proteomes" id="UP000739538">
    <property type="component" value="Unassembled WGS sequence"/>
</dbReference>
<dbReference type="EMBL" id="JAGQHS010000312">
    <property type="protein sequence ID" value="MCA9759322.1"/>
    <property type="molecule type" value="Genomic_DNA"/>
</dbReference>